<dbReference type="InterPro" id="IPR001245">
    <property type="entry name" value="Ser-Thr/Tyr_kinase_cat_dom"/>
</dbReference>
<dbReference type="PANTHER" id="PTHR47983:SF49">
    <property type="entry name" value="RECEPTOR-LIKE CYTOPLASMIC KINASE 1"/>
    <property type="match status" value="1"/>
</dbReference>
<keyword evidence="2" id="KW-0808">Transferase</keyword>
<dbReference type="Gene3D" id="3.30.200.20">
    <property type="entry name" value="Phosphorylase Kinase, domain 1"/>
    <property type="match status" value="1"/>
</dbReference>
<evidence type="ECO:0000313" key="8">
    <source>
        <dbReference type="EMBL" id="KAF3433873.1"/>
    </source>
</evidence>
<keyword evidence="4" id="KW-0418">Kinase</keyword>
<keyword evidence="5 6" id="KW-0067">ATP-binding</keyword>
<sequence>MSCCSCCEEGDIHKAANNGPLMPHNSAAAPKETKTITIQPIAVSVKDITHNFGTKALIGGGSYGRVYYGVLKSGLAAAIKKLDSSKQPEQEFLAQISMVSRLKHENVVELVGYWVVPYLLKFLDNLTNIYVRFNCKRLKGRSGEEDCRAALSTLFNKQMLEIKEKADTQGPPMTIDEIVDVVLPPRSGYAHGHGPSPKPPAKAQRIVEEQLKMIESLIGG</sequence>
<feature type="domain" description="Protein kinase" evidence="7">
    <location>
        <begin position="52"/>
        <end position="220"/>
    </location>
</feature>
<dbReference type="GO" id="GO:0004672">
    <property type="term" value="F:protein kinase activity"/>
    <property type="evidence" value="ECO:0007669"/>
    <property type="project" value="InterPro"/>
</dbReference>
<dbReference type="InterPro" id="IPR017441">
    <property type="entry name" value="Protein_kinase_ATP_BS"/>
</dbReference>
<dbReference type="AlphaFoldDB" id="A0A8K0GR76"/>
<dbReference type="InterPro" id="IPR011009">
    <property type="entry name" value="Kinase-like_dom_sf"/>
</dbReference>
<dbReference type="EMBL" id="VOIH02000011">
    <property type="protein sequence ID" value="KAF3433873.1"/>
    <property type="molecule type" value="Genomic_DNA"/>
</dbReference>
<evidence type="ECO:0000256" key="1">
    <source>
        <dbReference type="ARBA" id="ARBA00022553"/>
    </source>
</evidence>
<protein>
    <recommendedName>
        <fullName evidence="7">Protein kinase domain-containing protein</fullName>
    </recommendedName>
</protein>
<evidence type="ECO:0000313" key="9">
    <source>
        <dbReference type="Proteomes" id="UP000796880"/>
    </source>
</evidence>
<dbReference type="PANTHER" id="PTHR47983">
    <property type="entry name" value="PTO-INTERACTING PROTEIN 1-LIKE"/>
    <property type="match status" value="1"/>
</dbReference>
<dbReference type="SUPFAM" id="SSF56112">
    <property type="entry name" value="Protein kinase-like (PK-like)"/>
    <property type="match status" value="1"/>
</dbReference>
<dbReference type="OrthoDB" id="1727301at2759"/>
<reference evidence="8" key="1">
    <citation type="submission" date="2020-03" db="EMBL/GenBank/DDBJ databases">
        <title>A high-quality chromosome-level genome assembly of a woody plant with both climbing and erect habits, Rhamnella rubrinervis.</title>
        <authorList>
            <person name="Lu Z."/>
            <person name="Yang Y."/>
            <person name="Zhu X."/>
            <person name="Sun Y."/>
        </authorList>
    </citation>
    <scope>NUCLEOTIDE SEQUENCE</scope>
    <source>
        <strain evidence="8">BYM</strain>
        <tissue evidence="8">Leaf</tissue>
    </source>
</reference>
<evidence type="ECO:0000256" key="5">
    <source>
        <dbReference type="ARBA" id="ARBA00022840"/>
    </source>
</evidence>
<keyword evidence="9" id="KW-1185">Reference proteome</keyword>
<evidence type="ECO:0000259" key="7">
    <source>
        <dbReference type="PROSITE" id="PS50011"/>
    </source>
</evidence>
<dbReference type="InterPro" id="IPR000719">
    <property type="entry name" value="Prot_kinase_dom"/>
</dbReference>
<evidence type="ECO:0000256" key="4">
    <source>
        <dbReference type="ARBA" id="ARBA00022777"/>
    </source>
</evidence>
<evidence type="ECO:0000256" key="6">
    <source>
        <dbReference type="PROSITE-ProRule" id="PRU10141"/>
    </source>
</evidence>
<keyword evidence="3 6" id="KW-0547">Nucleotide-binding</keyword>
<name>A0A8K0GR76_9ROSA</name>
<dbReference type="Pfam" id="PF07714">
    <property type="entry name" value="PK_Tyr_Ser-Thr"/>
    <property type="match status" value="1"/>
</dbReference>
<feature type="binding site" evidence="6">
    <location>
        <position position="81"/>
    </location>
    <ligand>
        <name>ATP</name>
        <dbReference type="ChEBI" id="CHEBI:30616"/>
    </ligand>
</feature>
<dbReference type="PROSITE" id="PS00107">
    <property type="entry name" value="PROTEIN_KINASE_ATP"/>
    <property type="match status" value="1"/>
</dbReference>
<keyword evidence="1" id="KW-0597">Phosphoprotein</keyword>
<dbReference type="PROSITE" id="PS50011">
    <property type="entry name" value="PROTEIN_KINASE_DOM"/>
    <property type="match status" value="1"/>
</dbReference>
<evidence type="ECO:0000256" key="3">
    <source>
        <dbReference type="ARBA" id="ARBA00022741"/>
    </source>
</evidence>
<gene>
    <name evidence="8" type="ORF">FNV43_RR24976</name>
</gene>
<dbReference type="InterPro" id="IPR052101">
    <property type="entry name" value="Plant_StressResp_Kinase"/>
</dbReference>
<organism evidence="8 9">
    <name type="scientific">Rhamnella rubrinervis</name>
    <dbReference type="NCBI Taxonomy" id="2594499"/>
    <lineage>
        <taxon>Eukaryota</taxon>
        <taxon>Viridiplantae</taxon>
        <taxon>Streptophyta</taxon>
        <taxon>Embryophyta</taxon>
        <taxon>Tracheophyta</taxon>
        <taxon>Spermatophyta</taxon>
        <taxon>Magnoliopsida</taxon>
        <taxon>eudicotyledons</taxon>
        <taxon>Gunneridae</taxon>
        <taxon>Pentapetalae</taxon>
        <taxon>rosids</taxon>
        <taxon>fabids</taxon>
        <taxon>Rosales</taxon>
        <taxon>Rhamnaceae</taxon>
        <taxon>rhamnoid group</taxon>
        <taxon>Rhamneae</taxon>
        <taxon>Rhamnella</taxon>
    </lineage>
</organism>
<evidence type="ECO:0000256" key="2">
    <source>
        <dbReference type="ARBA" id="ARBA00022679"/>
    </source>
</evidence>
<accession>A0A8K0GR76</accession>
<dbReference type="GO" id="GO:0005524">
    <property type="term" value="F:ATP binding"/>
    <property type="evidence" value="ECO:0007669"/>
    <property type="project" value="UniProtKB-UniRule"/>
</dbReference>
<comment type="caution">
    <text evidence="8">The sequence shown here is derived from an EMBL/GenBank/DDBJ whole genome shotgun (WGS) entry which is preliminary data.</text>
</comment>
<proteinExistence type="predicted"/>
<dbReference type="Proteomes" id="UP000796880">
    <property type="component" value="Unassembled WGS sequence"/>
</dbReference>